<reference evidence="1 2" key="2">
    <citation type="submission" date="2013-04" db="EMBL/GenBank/DDBJ databases">
        <title>The Genome Sequence of Bilophila wadsworthia 3_1_6.</title>
        <authorList>
            <consortium name="The Broad Institute Genomics Platform"/>
            <person name="Earl A."/>
            <person name="Ward D."/>
            <person name="Feldgarden M."/>
            <person name="Gevers D."/>
            <person name="Sibley C."/>
            <person name="Strauss J."/>
            <person name="Allen-Vercoe E."/>
            <person name="Walker B."/>
            <person name="Young S."/>
            <person name="Zeng Q."/>
            <person name="Gargeya S."/>
            <person name="Fitzgerald M."/>
            <person name="Haas B."/>
            <person name="Abouelleil A."/>
            <person name="Allen A.W."/>
            <person name="Alvarado L."/>
            <person name="Arachchi H.M."/>
            <person name="Berlin A.M."/>
            <person name="Chapman S.B."/>
            <person name="Gainer-Dewar J."/>
            <person name="Goldberg J."/>
            <person name="Griggs A."/>
            <person name="Gujja S."/>
            <person name="Hansen M."/>
            <person name="Howarth C."/>
            <person name="Imamovic A."/>
            <person name="Ireland A."/>
            <person name="Larimer J."/>
            <person name="McCowan C."/>
            <person name="Murphy C."/>
            <person name="Pearson M."/>
            <person name="Poon T.W."/>
            <person name="Priest M."/>
            <person name="Roberts A."/>
            <person name="Saif S."/>
            <person name="Shea T."/>
            <person name="Sisk P."/>
            <person name="Sykes S."/>
            <person name="Wortman J."/>
            <person name="Nusbaum C."/>
            <person name="Birren B."/>
        </authorList>
    </citation>
    <scope>NUCLEOTIDE SEQUENCE [LARGE SCALE GENOMIC DNA]</scope>
    <source>
        <strain evidence="1 2">3_1_6</strain>
    </source>
</reference>
<evidence type="ECO:0008006" key="3">
    <source>
        <dbReference type="Google" id="ProtNLM"/>
    </source>
</evidence>
<keyword evidence="2" id="KW-1185">Reference proteome</keyword>
<dbReference type="RefSeq" id="WP_016360626.1">
    <property type="nucleotide sequence ID" value="NZ_KE150238.1"/>
</dbReference>
<evidence type="ECO:0000313" key="1">
    <source>
        <dbReference type="EMBL" id="EFV43976.2"/>
    </source>
</evidence>
<accession>E5Y7L7</accession>
<proteinExistence type="predicted"/>
<name>E5Y7L7_BILW3</name>
<dbReference type="STRING" id="563192.HMPREF0179_02182"/>
<dbReference type="AlphaFoldDB" id="E5Y7L7"/>
<comment type="caution">
    <text evidence="1">The sequence shown here is derived from an EMBL/GenBank/DDBJ whole genome shotgun (WGS) entry which is preliminary data.</text>
</comment>
<dbReference type="eggNOG" id="COG4383">
    <property type="taxonomic scope" value="Bacteria"/>
</dbReference>
<dbReference type="Proteomes" id="UP000006034">
    <property type="component" value="Unassembled WGS sequence"/>
</dbReference>
<dbReference type="Pfam" id="PF06074">
    <property type="entry name" value="Portal_Mu"/>
    <property type="match status" value="1"/>
</dbReference>
<protein>
    <recommendedName>
        <fullName evidence="3">DUF935 domain-containing protein</fullName>
    </recommendedName>
</protein>
<reference evidence="1 2" key="1">
    <citation type="submission" date="2010-10" db="EMBL/GenBank/DDBJ databases">
        <authorList>
            <consortium name="The Broad Institute Genome Sequencing Platform"/>
            <person name="Ward D."/>
            <person name="Earl A."/>
            <person name="Feldgarden M."/>
            <person name="Young S.K."/>
            <person name="Gargeya S."/>
            <person name="Zeng Q."/>
            <person name="Alvarado L."/>
            <person name="Berlin A."/>
            <person name="Bochicchio J."/>
            <person name="Chapman S.B."/>
            <person name="Chen Z."/>
            <person name="Freedman E."/>
            <person name="Gellesch M."/>
            <person name="Goldberg J."/>
            <person name="Griggs A."/>
            <person name="Gujja S."/>
            <person name="Heilman E."/>
            <person name="Heiman D."/>
            <person name="Howarth C."/>
            <person name="Mehta T."/>
            <person name="Neiman D."/>
            <person name="Pearson M."/>
            <person name="Roberts A."/>
            <person name="Saif S."/>
            <person name="Shea T."/>
            <person name="Shenoy N."/>
            <person name="Sisk P."/>
            <person name="Stolte C."/>
            <person name="Sykes S."/>
            <person name="White J."/>
            <person name="Yandava C."/>
            <person name="Allen-Vercoe E."/>
            <person name="Sibley C."/>
            <person name="Ambrose C.E."/>
            <person name="Strauss J."/>
            <person name="Daigneault M."/>
            <person name="Haas B."/>
            <person name="Nusbaum C."/>
            <person name="Birren B."/>
        </authorList>
    </citation>
    <scope>NUCLEOTIDE SEQUENCE [LARGE SCALE GENOMIC DNA]</scope>
    <source>
        <strain evidence="1 2">3_1_6</strain>
    </source>
</reference>
<sequence length="406" mass="45577">MKKIRRLQTQGEGPRMLALEPQMNLTHGLTPKRLRGILELADQGDILEQHLLFADMEDRCEHLAAEMGKRKRALLTLDWEILPGRANDARAARIAAAVREQFDAVNGFEDLLMDLADGIGHGFSACEIEWDYRYGLHLPAAFHFRPQSWFQVLREDRNQLRLRNGKPDGEELWPFGWIVHTHRSRSGWLPRCGLFRTVAWAYLIRSYALEANIRYVQVHGLPFRLGKYPPGSREEDRRALYNALRTLGQDAAGIIPQGMDILFETPASSSQDLAGALISRCELGMSKAILGGTLTSQSDGAASTNALGRVHDRVRRDLTISDAMQIASTLSRQLLAPLAVLNCGVSDPRLLPWFRFDTREAEDIATFAQALPALASVMKISARWAHDKLKIPEAENENDILGAWRA</sequence>
<dbReference type="EMBL" id="ADCP02000001">
    <property type="protein sequence ID" value="EFV43976.2"/>
    <property type="molecule type" value="Genomic_DNA"/>
</dbReference>
<dbReference type="InterPro" id="IPR009279">
    <property type="entry name" value="Portal_Mu"/>
</dbReference>
<gene>
    <name evidence="1" type="ORF">HMPREF0179_02182</name>
</gene>
<dbReference type="OrthoDB" id="9797300at2"/>
<organism evidence="1 2">
    <name type="scientific">Bilophila wadsworthia (strain 3_1_6)</name>
    <dbReference type="NCBI Taxonomy" id="563192"/>
    <lineage>
        <taxon>Bacteria</taxon>
        <taxon>Pseudomonadati</taxon>
        <taxon>Thermodesulfobacteriota</taxon>
        <taxon>Desulfovibrionia</taxon>
        <taxon>Desulfovibrionales</taxon>
        <taxon>Desulfovibrionaceae</taxon>
        <taxon>Bilophila</taxon>
    </lineage>
</organism>
<dbReference type="HOGENOM" id="CLU_036594_0_0_7"/>
<dbReference type="GeneID" id="78085325"/>
<evidence type="ECO:0000313" key="2">
    <source>
        <dbReference type="Proteomes" id="UP000006034"/>
    </source>
</evidence>